<sequence>MMEEGTGIYSRELFDPTDVNDFRNRRVLIDLQEKTPSISFYIAKEDAYIASLTGIIKSNRTKFLLIVPNKRVMKEILKHIFKLTGQLYEDIPIVFRQSHVTLALYLKHCLMSGSCSDTALSQTRPYIHYDGLLKERKENEVLRSIGL</sequence>
<protein>
    <submittedName>
        <fullName evidence="1">Uncharacterized protein</fullName>
    </submittedName>
</protein>
<keyword evidence="2" id="KW-1185">Reference proteome</keyword>
<name>A0A8W8IWU6_MAGGI</name>
<dbReference type="EnsemblMetazoa" id="G16047.1">
    <property type="protein sequence ID" value="G16047.1:cds"/>
    <property type="gene ID" value="G16047"/>
</dbReference>
<accession>A0A8W8IWU6</accession>
<reference evidence="1" key="1">
    <citation type="submission" date="2022-08" db="UniProtKB">
        <authorList>
            <consortium name="EnsemblMetazoa"/>
        </authorList>
    </citation>
    <scope>IDENTIFICATION</scope>
    <source>
        <strain evidence="1">05x7-T-G4-1.051#20</strain>
    </source>
</reference>
<dbReference type="Proteomes" id="UP000005408">
    <property type="component" value="Unassembled WGS sequence"/>
</dbReference>
<evidence type="ECO:0000313" key="1">
    <source>
        <dbReference type="EnsemblMetazoa" id="G16047.1:cds"/>
    </source>
</evidence>
<proteinExistence type="predicted"/>
<evidence type="ECO:0000313" key="2">
    <source>
        <dbReference type="Proteomes" id="UP000005408"/>
    </source>
</evidence>
<organism evidence="1 2">
    <name type="scientific">Magallana gigas</name>
    <name type="common">Pacific oyster</name>
    <name type="synonym">Crassostrea gigas</name>
    <dbReference type="NCBI Taxonomy" id="29159"/>
    <lineage>
        <taxon>Eukaryota</taxon>
        <taxon>Metazoa</taxon>
        <taxon>Spiralia</taxon>
        <taxon>Lophotrochozoa</taxon>
        <taxon>Mollusca</taxon>
        <taxon>Bivalvia</taxon>
        <taxon>Autobranchia</taxon>
        <taxon>Pteriomorphia</taxon>
        <taxon>Ostreida</taxon>
        <taxon>Ostreoidea</taxon>
        <taxon>Ostreidae</taxon>
        <taxon>Magallana</taxon>
    </lineage>
</organism>
<dbReference type="AlphaFoldDB" id="A0A8W8IWU6"/>